<evidence type="ECO:0000256" key="10">
    <source>
        <dbReference type="ARBA" id="ARBA00048680"/>
    </source>
</evidence>
<reference evidence="19" key="1">
    <citation type="submission" date="2016-01" db="EMBL/GenBank/DDBJ databases">
        <title>Reference transcriptome for the parasite Schistocephalus solidus: insights into the molecular evolution of parasitism.</title>
        <authorList>
            <person name="Hebert F.O."/>
            <person name="Grambauer S."/>
            <person name="Barber I."/>
            <person name="Landry C.R."/>
            <person name="Aubin-Horth N."/>
        </authorList>
    </citation>
    <scope>NUCLEOTIDE SEQUENCE</scope>
</reference>
<accession>A0A0X3PW18</accession>
<comment type="catalytic activity">
    <reaction evidence="14">
        <text>13-(9Z-octadecenoyloxy)-octadecanoate + H2O = 13-hydroxy-octadecanoate + (9Z)-octadecenoate + H(+)</text>
        <dbReference type="Rhea" id="RHEA:52064"/>
        <dbReference type="ChEBI" id="CHEBI:15377"/>
        <dbReference type="ChEBI" id="CHEBI:15378"/>
        <dbReference type="ChEBI" id="CHEBI:30823"/>
        <dbReference type="ChEBI" id="CHEBI:136303"/>
        <dbReference type="ChEBI" id="CHEBI:136304"/>
    </reaction>
    <physiologicalReaction direction="left-to-right" evidence="14">
        <dbReference type="Rhea" id="RHEA:52065"/>
    </physiologicalReaction>
</comment>
<evidence type="ECO:0000256" key="7">
    <source>
        <dbReference type="ARBA" id="ARBA00047368"/>
    </source>
</evidence>
<feature type="region of interest" description="Disordered" evidence="17">
    <location>
        <begin position="214"/>
        <end position="253"/>
    </location>
</feature>
<comment type="catalytic activity">
    <reaction evidence="1">
        <text>9-(9Z-hexadecenoyloxy)-octadecanoate + H2O = (9Z)-hexadecenoate + 9-hydroxy-octadecanoate + H(+)</text>
        <dbReference type="Rhea" id="RHEA:52068"/>
        <dbReference type="ChEBI" id="CHEBI:15377"/>
        <dbReference type="ChEBI" id="CHEBI:15378"/>
        <dbReference type="ChEBI" id="CHEBI:32372"/>
        <dbReference type="ChEBI" id="CHEBI:136286"/>
        <dbReference type="ChEBI" id="CHEBI:136309"/>
    </reaction>
    <physiologicalReaction direction="left-to-right" evidence="1">
        <dbReference type="Rhea" id="RHEA:52069"/>
    </physiologicalReaction>
</comment>
<keyword evidence="5 18" id="KW-1133">Transmembrane helix</keyword>
<comment type="catalytic activity">
    <reaction evidence="10">
        <text>12-octadecanoyloxy-octadecanoate + H2O = 12-hydroxyoctadecanoate + octadecanoate + H(+)</text>
        <dbReference type="Rhea" id="RHEA:52080"/>
        <dbReference type="ChEBI" id="CHEBI:15377"/>
        <dbReference type="ChEBI" id="CHEBI:15378"/>
        <dbReference type="ChEBI" id="CHEBI:25629"/>
        <dbReference type="ChEBI" id="CHEBI:84201"/>
        <dbReference type="ChEBI" id="CHEBI:136330"/>
    </reaction>
    <physiologicalReaction direction="left-to-right" evidence="10">
        <dbReference type="Rhea" id="RHEA:52081"/>
    </physiologicalReaction>
</comment>
<dbReference type="PANTHER" id="PTHR10989:SF16">
    <property type="entry name" value="AT02829P-RELATED"/>
    <property type="match status" value="1"/>
</dbReference>
<feature type="compositionally biased region" description="Basic residues" evidence="17">
    <location>
        <begin position="214"/>
        <end position="224"/>
    </location>
</feature>
<evidence type="ECO:0000256" key="3">
    <source>
        <dbReference type="ARBA" id="ARBA00009300"/>
    </source>
</evidence>
<sequence>MLGPVVTALYRLTCLVGYGYVAFWTVENLRDKATASFNENIIIQSRFLTFDTLLVQVVYFFLALLLMPTKCVKVKSMLACVAATTGTVVSVTFWSIYFRDINLLANVETMRDYPVWHMHVTHSLVALTAILDIILSRPTSLPYFRTLLLLLVYYGGYALYTEWIISTQKAYAYPMLKALSTSGRIRLYGIVCAGALIVFLACSLFIKVLSVGQRRKTKKEKVRNKKPDPSASPKPKTSPQATTGKKAKQKKQD</sequence>
<feature type="transmembrane region" description="Helical" evidence="18">
    <location>
        <begin position="7"/>
        <end position="26"/>
    </location>
</feature>
<feature type="compositionally biased region" description="Low complexity" evidence="17">
    <location>
        <begin position="229"/>
        <end position="244"/>
    </location>
</feature>
<evidence type="ECO:0000256" key="18">
    <source>
        <dbReference type="SAM" id="Phobius"/>
    </source>
</evidence>
<comment type="catalytic activity">
    <reaction evidence="11">
        <text>12-(9Z-octadecenoyloxy)-octadecanoate + H2O = 12-hydroxyoctadecanoate + (9Z)-octadecenoate + H(+)</text>
        <dbReference type="Rhea" id="RHEA:52060"/>
        <dbReference type="ChEBI" id="CHEBI:15377"/>
        <dbReference type="ChEBI" id="CHEBI:15378"/>
        <dbReference type="ChEBI" id="CHEBI:30823"/>
        <dbReference type="ChEBI" id="CHEBI:84201"/>
        <dbReference type="ChEBI" id="CHEBI:136302"/>
    </reaction>
    <physiologicalReaction direction="left-to-right" evidence="11">
        <dbReference type="Rhea" id="RHEA:52061"/>
    </physiologicalReaction>
</comment>
<evidence type="ECO:0000256" key="8">
    <source>
        <dbReference type="ARBA" id="ARBA00047427"/>
    </source>
</evidence>
<evidence type="ECO:0000313" key="19">
    <source>
        <dbReference type="EMBL" id="JAP55788.1"/>
    </source>
</evidence>
<evidence type="ECO:0000256" key="12">
    <source>
        <dbReference type="ARBA" id="ARBA00048800"/>
    </source>
</evidence>
<evidence type="ECO:0000256" key="9">
    <source>
        <dbReference type="ARBA" id="ARBA00047863"/>
    </source>
</evidence>
<feature type="transmembrane region" description="Helical" evidence="18">
    <location>
        <begin position="147"/>
        <end position="165"/>
    </location>
</feature>
<protein>
    <submittedName>
        <fullName evidence="19">FAR-17a/AIG1-like protein</fullName>
    </submittedName>
</protein>
<feature type="transmembrane region" description="Helical" evidence="18">
    <location>
        <begin position="46"/>
        <end position="66"/>
    </location>
</feature>
<evidence type="ECO:0000256" key="16">
    <source>
        <dbReference type="ARBA" id="ARBA00049428"/>
    </source>
</evidence>
<evidence type="ECO:0000256" key="2">
    <source>
        <dbReference type="ARBA" id="ARBA00004127"/>
    </source>
</evidence>
<evidence type="ECO:0000256" key="4">
    <source>
        <dbReference type="ARBA" id="ARBA00022692"/>
    </source>
</evidence>
<dbReference type="InterPro" id="IPR006838">
    <property type="entry name" value="ADTRP_AIG1"/>
</dbReference>
<name>A0A0X3PW18_SCHSO</name>
<evidence type="ECO:0000256" key="5">
    <source>
        <dbReference type="ARBA" id="ARBA00022989"/>
    </source>
</evidence>
<comment type="catalytic activity">
    <reaction evidence="9">
        <text>9-hexadecanoyloxy-octadecanoate + H2O = 9-hydroxy-octadecanoate + hexadecanoate + H(+)</text>
        <dbReference type="Rhea" id="RHEA:52052"/>
        <dbReference type="ChEBI" id="CHEBI:7896"/>
        <dbReference type="ChEBI" id="CHEBI:15377"/>
        <dbReference type="ChEBI" id="CHEBI:15378"/>
        <dbReference type="ChEBI" id="CHEBI:83670"/>
        <dbReference type="ChEBI" id="CHEBI:136286"/>
    </reaction>
    <physiologicalReaction direction="left-to-right" evidence="9">
        <dbReference type="Rhea" id="RHEA:52053"/>
    </physiologicalReaction>
</comment>
<dbReference type="GO" id="GO:0016020">
    <property type="term" value="C:membrane"/>
    <property type="evidence" value="ECO:0007669"/>
    <property type="project" value="InterPro"/>
</dbReference>
<gene>
    <name evidence="19" type="ORF">TR118568</name>
</gene>
<comment type="catalytic activity">
    <reaction evidence="13">
        <text>9-octadecanoyloxy-octadecanoate + H2O = 9-hydroxy-octadecanoate + octadecanoate + H(+)</text>
        <dbReference type="Rhea" id="RHEA:52096"/>
        <dbReference type="ChEBI" id="CHEBI:15377"/>
        <dbReference type="ChEBI" id="CHEBI:15378"/>
        <dbReference type="ChEBI" id="CHEBI:25629"/>
        <dbReference type="ChEBI" id="CHEBI:136286"/>
        <dbReference type="ChEBI" id="CHEBI:136373"/>
    </reaction>
    <physiologicalReaction direction="left-to-right" evidence="13">
        <dbReference type="Rhea" id="RHEA:52097"/>
    </physiologicalReaction>
</comment>
<feature type="transmembrane region" description="Helical" evidence="18">
    <location>
        <begin position="185"/>
        <end position="209"/>
    </location>
</feature>
<evidence type="ECO:0000256" key="14">
    <source>
        <dbReference type="ARBA" id="ARBA00049296"/>
    </source>
</evidence>
<evidence type="ECO:0000256" key="1">
    <source>
        <dbReference type="ARBA" id="ARBA00000923"/>
    </source>
</evidence>
<comment type="subcellular location">
    <subcellularLocation>
        <location evidence="2">Endomembrane system</location>
        <topology evidence="2">Multi-pass membrane protein</topology>
    </subcellularLocation>
</comment>
<proteinExistence type="inferred from homology"/>
<evidence type="ECO:0000256" key="15">
    <source>
        <dbReference type="ARBA" id="ARBA00049322"/>
    </source>
</evidence>
<comment type="catalytic activity">
    <reaction evidence="7">
        <text>12-hexadecanoyloxy-octadecanoate + H2O = 12-hydroxyoctadecanoate + hexadecanoate + H(+)</text>
        <dbReference type="Rhea" id="RHEA:52056"/>
        <dbReference type="ChEBI" id="CHEBI:7896"/>
        <dbReference type="ChEBI" id="CHEBI:15377"/>
        <dbReference type="ChEBI" id="CHEBI:15378"/>
        <dbReference type="ChEBI" id="CHEBI:83677"/>
        <dbReference type="ChEBI" id="CHEBI:84201"/>
    </reaction>
    <physiologicalReaction direction="left-to-right" evidence="7">
        <dbReference type="Rhea" id="RHEA:52057"/>
    </physiologicalReaction>
</comment>
<dbReference type="Pfam" id="PF04750">
    <property type="entry name" value="Far-17a_AIG1"/>
    <property type="match status" value="1"/>
</dbReference>
<comment type="catalytic activity">
    <reaction evidence="8">
        <text>13-octadecanoyloxy-octadecanoate + H2O = 13-hydroxy-octadecanoate + octadecanoate + H(+)</text>
        <dbReference type="Rhea" id="RHEA:52084"/>
        <dbReference type="ChEBI" id="CHEBI:15377"/>
        <dbReference type="ChEBI" id="CHEBI:15378"/>
        <dbReference type="ChEBI" id="CHEBI:25629"/>
        <dbReference type="ChEBI" id="CHEBI:136304"/>
        <dbReference type="ChEBI" id="CHEBI:136335"/>
    </reaction>
    <physiologicalReaction direction="left-to-right" evidence="8">
        <dbReference type="Rhea" id="RHEA:52085"/>
    </physiologicalReaction>
</comment>
<comment type="similarity">
    <text evidence="3">Belongs to the AIG1 family.</text>
</comment>
<keyword evidence="4 18" id="KW-0812">Transmembrane</keyword>
<keyword evidence="6 18" id="KW-0472">Membrane</keyword>
<dbReference type="AlphaFoldDB" id="A0A0X3PW18"/>
<evidence type="ECO:0000256" key="11">
    <source>
        <dbReference type="ARBA" id="ARBA00048701"/>
    </source>
</evidence>
<organism evidence="19">
    <name type="scientific">Schistocephalus solidus</name>
    <name type="common">Tapeworm</name>
    <dbReference type="NCBI Taxonomy" id="70667"/>
    <lineage>
        <taxon>Eukaryota</taxon>
        <taxon>Metazoa</taxon>
        <taxon>Spiralia</taxon>
        <taxon>Lophotrochozoa</taxon>
        <taxon>Platyhelminthes</taxon>
        <taxon>Cestoda</taxon>
        <taxon>Eucestoda</taxon>
        <taxon>Diphyllobothriidea</taxon>
        <taxon>Diphyllobothriidae</taxon>
        <taxon>Schistocephalus</taxon>
    </lineage>
</organism>
<dbReference type="GO" id="GO:0012505">
    <property type="term" value="C:endomembrane system"/>
    <property type="evidence" value="ECO:0007669"/>
    <property type="project" value="UniProtKB-SubCell"/>
</dbReference>
<evidence type="ECO:0000256" key="17">
    <source>
        <dbReference type="SAM" id="MobiDB-lite"/>
    </source>
</evidence>
<dbReference type="EMBL" id="GEEE01007437">
    <property type="protein sequence ID" value="JAP55788.1"/>
    <property type="molecule type" value="Transcribed_RNA"/>
</dbReference>
<feature type="transmembrane region" description="Helical" evidence="18">
    <location>
        <begin position="116"/>
        <end position="135"/>
    </location>
</feature>
<evidence type="ECO:0000256" key="6">
    <source>
        <dbReference type="ARBA" id="ARBA00023136"/>
    </source>
</evidence>
<comment type="catalytic activity">
    <reaction evidence="12">
        <text>9-(9Z-octadecenoyloxy)-octadecanoate + H2O = 9-hydroxy-octadecanoate + (9Z)-octadecenoate + H(+)</text>
        <dbReference type="Rhea" id="RHEA:52048"/>
        <dbReference type="ChEBI" id="CHEBI:15377"/>
        <dbReference type="ChEBI" id="CHEBI:15378"/>
        <dbReference type="ChEBI" id="CHEBI:30823"/>
        <dbReference type="ChEBI" id="CHEBI:136282"/>
        <dbReference type="ChEBI" id="CHEBI:136286"/>
    </reaction>
    <physiologicalReaction direction="left-to-right" evidence="12">
        <dbReference type="Rhea" id="RHEA:52049"/>
    </physiologicalReaction>
</comment>
<comment type="catalytic activity">
    <reaction evidence="16">
        <text>12-(9Z-hexadecenoyloxy)-octadecanoate + H2O = 12-hydroxyoctadecanoate + (9Z)-hexadecenoate + H(+)</text>
        <dbReference type="Rhea" id="RHEA:52072"/>
        <dbReference type="ChEBI" id="CHEBI:15377"/>
        <dbReference type="ChEBI" id="CHEBI:15378"/>
        <dbReference type="ChEBI" id="CHEBI:32372"/>
        <dbReference type="ChEBI" id="CHEBI:84201"/>
        <dbReference type="ChEBI" id="CHEBI:136312"/>
    </reaction>
    <physiologicalReaction direction="left-to-right" evidence="16">
        <dbReference type="Rhea" id="RHEA:52073"/>
    </physiologicalReaction>
</comment>
<evidence type="ECO:0000256" key="13">
    <source>
        <dbReference type="ARBA" id="ARBA00049221"/>
    </source>
</evidence>
<dbReference type="PANTHER" id="PTHR10989">
    <property type="entry name" value="ANDROGEN-INDUCED PROTEIN 1-RELATED"/>
    <property type="match status" value="1"/>
</dbReference>
<feature type="transmembrane region" description="Helical" evidence="18">
    <location>
        <begin position="78"/>
        <end position="96"/>
    </location>
</feature>
<comment type="catalytic activity">
    <reaction evidence="15">
        <text>13-(9Z-hexadecenoyloxy)-octadecanoate + H2O = 13-hydroxy-octadecanoate + (9Z)-hexadecenoate + H(+)</text>
        <dbReference type="Rhea" id="RHEA:52076"/>
        <dbReference type="ChEBI" id="CHEBI:15377"/>
        <dbReference type="ChEBI" id="CHEBI:15378"/>
        <dbReference type="ChEBI" id="CHEBI:32372"/>
        <dbReference type="ChEBI" id="CHEBI:136304"/>
        <dbReference type="ChEBI" id="CHEBI:136315"/>
    </reaction>
    <physiologicalReaction direction="left-to-right" evidence="15">
        <dbReference type="Rhea" id="RHEA:52077"/>
    </physiologicalReaction>
</comment>